<dbReference type="PROSITE" id="PS51371">
    <property type="entry name" value="CBS"/>
    <property type="match status" value="2"/>
</dbReference>
<dbReference type="EMBL" id="JAAXLJ010000003">
    <property type="protein sequence ID" value="NLR17809.1"/>
    <property type="molecule type" value="Genomic_DNA"/>
</dbReference>
<evidence type="ECO:0000259" key="3">
    <source>
        <dbReference type="PROSITE" id="PS51371"/>
    </source>
</evidence>
<feature type="domain" description="CBS" evidence="3">
    <location>
        <begin position="81"/>
        <end position="136"/>
    </location>
</feature>
<dbReference type="PANTHER" id="PTHR43080">
    <property type="entry name" value="CBS DOMAIN-CONTAINING PROTEIN CBSX3, MITOCHONDRIAL"/>
    <property type="match status" value="1"/>
</dbReference>
<dbReference type="InterPro" id="IPR051257">
    <property type="entry name" value="Diverse_CBS-Domain"/>
</dbReference>
<sequence>MSVADYMTDKVITVSPDTKINVAINVMKDNQIHRLPVIDGSRLVGLVTEGTIREASPSKATSLSIYEVNYLFNKMTVSDIMEKEVKTISKDAQLEDAISTMRHHDIGVLPVMDGQQVVGIITTNDILDGFLDITDYFVDATVVQVMIEHNRTGVIYDIGKIMADNGFNIQTLIVTRNLGPIMIEMHVDKTDSTAVKQALEAAGYSVRLVTSQKVN</sequence>
<dbReference type="PANTHER" id="PTHR43080:SF2">
    <property type="entry name" value="CBS DOMAIN-CONTAINING PROTEIN"/>
    <property type="match status" value="1"/>
</dbReference>
<dbReference type="Pfam" id="PF00571">
    <property type="entry name" value="CBS"/>
    <property type="match status" value="2"/>
</dbReference>
<keyword evidence="6" id="KW-1185">Reference proteome</keyword>
<dbReference type="PROSITE" id="PS51671">
    <property type="entry name" value="ACT"/>
    <property type="match status" value="1"/>
</dbReference>
<dbReference type="SUPFAM" id="SSF55021">
    <property type="entry name" value="ACT-like"/>
    <property type="match status" value="1"/>
</dbReference>
<dbReference type="InterPro" id="IPR046342">
    <property type="entry name" value="CBS_dom_sf"/>
</dbReference>
<dbReference type="InterPro" id="IPR002912">
    <property type="entry name" value="ACT_dom"/>
</dbReference>
<comment type="caution">
    <text evidence="5">The sequence shown here is derived from an EMBL/GenBank/DDBJ whole genome shotgun (WGS) entry which is preliminary data.</text>
</comment>
<dbReference type="InterPro" id="IPR000644">
    <property type="entry name" value="CBS_dom"/>
</dbReference>
<dbReference type="InterPro" id="IPR045865">
    <property type="entry name" value="ACT-like_dom_sf"/>
</dbReference>
<proteinExistence type="predicted"/>
<evidence type="ECO:0000259" key="4">
    <source>
        <dbReference type="PROSITE" id="PS51671"/>
    </source>
</evidence>
<reference evidence="5 6" key="1">
    <citation type="submission" date="2020-04" db="EMBL/GenBank/DDBJ databases">
        <title>A novel species of genus Lactobacillus that was isolated from fermented food Zha-chili.</title>
        <authorList>
            <person name="Zhang Z."/>
        </authorList>
    </citation>
    <scope>NUCLEOTIDE SEQUENCE [LARGE SCALE GENOMIC DNA]</scope>
    <source>
        <strain evidence="6">HBUAS51383</strain>
    </source>
</reference>
<accession>A0ABX1KW18</accession>
<dbReference type="RefSeq" id="WP_168924425.1">
    <property type="nucleotide sequence ID" value="NZ_JAAXLJ010000003.1"/>
</dbReference>
<dbReference type="Gene3D" id="3.10.580.10">
    <property type="entry name" value="CBS-domain"/>
    <property type="match status" value="1"/>
</dbReference>
<evidence type="ECO:0000313" key="5">
    <source>
        <dbReference type="EMBL" id="NLR17809.1"/>
    </source>
</evidence>
<dbReference type="SUPFAM" id="SSF54631">
    <property type="entry name" value="CBS-domain pair"/>
    <property type="match status" value="1"/>
</dbReference>
<dbReference type="Proteomes" id="UP000763447">
    <property type="component" value="Unassembled WGS sequence"/>
</dbReference>
<dbReference type="CDD" id="cd04584">
    <property type="entry name" value="CBS_pair_AcuB_like"/>
    <property type="match status" value="1"/>
</dbReference>
<name>A0ABX1KW18_9LACO</name>
<gene>
    <name evidence="5" type="ORF">HC026_02615</name>
</gene>
<keyword evidence="1 2" id="KW-0129">CBS domain</keyword>
<evidence type="ECO:0000256" key="1">
    <source>
        <dbReference type="ARBA" id="ARBA00023122"/>
    </source>
</evidence>
<organism evidence="5 6">
    <name type="scientific">Secundilactobacillus angelensis</name>
    <dbReference type="NCBI Taxonomy" id="2722706"/>
    <lineage>
        <taxon>Bacteria</taxon>
        <taxon>Bacillati</taxon>
        <taxon>Bacillota</taxon>
        <taxon>Bacilli</taxon>
        <taxon>Lactobacillales</taxon>
        <taxon>Lactobacillaceae</taxon>
        <taxon>Secundilactobacillus</taxon>
    </lineage>
</organism>
<evidence type="ECO:0000256" key="2">
    <source>
        <dbReference type="PROSITE-ProRule" id="PRU00703"/>
    </source>
</evidence>
<feature type="domain" description="ACT" evidence="4">
    <location>
        <begin position="143"/>
        <end position="215"/>
    </location>
</feature>
<protein>
    <submittedName>
        <fullName evidence="5">CBS domain-containing protein</fullName>
    </submittedName>
</protein>
<dbReference type="SMART" id="SM00116">
    <property type="entry name" value="CBS"/>
    <property type="match status" value="2"/>
</dbReference>
<evidence type="ECO:0000313" key="6">
    <source>
        <dbReference type="Proteomes" id="UP000763447"/>
    </source>
</evidence>
<feature type="domain" description="CBS" evidence="3">
    <location>
        <begin position="7"/>
        <end position="63"/>
    </location>
</feature>